<accession>A0A6B3NL12</accession>
<dbReference type="SUPFAM" id="SSF52402">
    <property type="entry name" value="Adenine nucleotide alpha hydrolases-like"/>
    <property type="match status" value="1"/>
</dbReference>
<feature type="non-terminal residue" evidence="2">
    <location>
        <position position="71"/>
    </location>
</feature>
<evidence type="ECO:0000313" key="2">
    <source>
        <dbReference type="EMBL" id="NER31605.1"/>
    </source>
</evidence>
<proteinExistence type="predicted"/>
<dbReference type="AlphaFoldDB" id="A0A6B3NL12"/>
<protein>
    <submittedName>
        <fullName evidence="2">TIGR00268 family protein</fullName>
    </submittedName>
</protein>
<organism evidence="2">
    <name type="scientific">Symploca sp. SIO1C4</name>
    <dbReference type="NCBI Taxonomy" id="2607765"/>
    <lineage>
        <taxon>Bacteria</taxon>
        <taxon>Bacillati</taxon>
        <taxon>Cyanobacteriota</taxon>
        <taxon>Cyanophyceae</taxon>
        <taxon>Coleofasciculales</taxon>
        <taxon>Coleofasciculaceae</taxon>
        <taxon>Symploca</taxon>
    </lineage>
</organism>
<reference evidence="2" key="1">
    <citation type="submission" date="2019-11" db="EMBL/GenBank/DDBJ databases">
        <title>Genomic insights into an expanded diversity of filamentous marine cyanobacteria reveals the extraordinary biosynthetic potential of Moorea and Okeania.</title>
        <authorList>
            <person name="Ferreira Leao T."/>
            <person name="Wang M."/>
            <person name="Moss N."/>
            <person name="Da Silva R."/>
            <person name="Sanders J."/>
            <person name="Nurk S."/>
            <person name="Gurevich A."/>
            <person name="Humphrey G."/>
            <person name="Reher R."/>
            <person name="Zhu Q."/>
            <person name="Belda-Ferre P."/>
            <person name="Glukhov E."/>
            <person name="Rex R."/>
            <person name="Dorrestein P.C."/>
            <person name="Knight R."/>
            <person name="Pevzner P."/>
            <person name="Gerwick W.H."/>
            <person name="Gerwick L."/>
        </authorList>
    </citation>
    <scope>NUCLEOTIDE SEQUENCE</scope>
    <source>
        <strain evidence="2">SIO1C4</strain>
    </source>
</reference>
<dbReference type="InterPro" id="IPR014729">
    <property type="entry name" value="Rossmann-like_a/b/a_fold"/>
</dbReference>
<dbReference type="PANTHER" id="PTHR43169">
    <property type="entry name" value="EXSB FAMILY PROTEIN"/>
    <property type="match status" value="1"/>
</dbReference>
<dbReference type="GO" id="GO:0006163">
    <property type="term" value="P:purine nucleotide metabolic process"/>
    <property type="evidence" value="ECO:0007669"/>
    <property type="project" value="UniProtKB-ARBA"/>
</dbReference>
<comment type="caution">
    <text evidence="2">The sequence shown here is derived from an EMBL/GenBank/DDBJ whole genome shotgun (WGS) entry which is preliminary data.</text>
</comment>
<dbReference type="EMBL" id="JAAHFQ010000873">
    <property type="protein sequence ID" value="NER31605.1"/>
    <property type="molecule type" value="Genomic_DNA"/>
</dbReference>
<dbReference type="PANTHER" id="PTHR43169:SF2">
    <property type="entry name" value="NAD_GMP SYNTHASE DOMAIN-CONTAINING PROTEIN"/>
    <property type="match status" value="1"/>
</dbReference>
<dbReference type="InterPro" id="IPR022310">
    <property type="entry name" value="NAD/GMP_synthase"/>
</dbReference>
<feature type="domain" description="NAD/GMP synthase" evidence="1">
    <location>
        <begin position="17"/>
        <end position="65"/>
    </location>
</feature>
<dbReference type="InterPro" id="IPR052188">
    <property type="entry name" value="Ni-pincer_cofactor_biosynth"/>
</dbReference>
<dbReference type="Gene3D" id="3.40.50.620">
    <property type="entry name" value="HUPs"/>
    <property type="match status" value="1"/>
</dbReference>
<dbReference type="Pfam" id="PF02540">
    <property type="entry name" value="NAD_synthase"/>
    <property type="match status" value="1"/>
</dbReference>
<gene>
    <name evidence="2" type="ORF">F6J89_29315</name>
</gene>
<sequence>MMLELKLEQIKQIFTEMEQALIAYSGGVDSTLVAKIAYDVLGNRALAITAESPSLLPEELEDARIQAATIG</sequence>
<evidence type="ECO:0000259" key="1">
    <source>
        <dbReference type="Pfam" id="PF02540"/>
    </source>
</evidence>
<name>A0A6B3NL12_9CYAN</name>